<accession>A0A0M0JW96</accession>
<evidence type="ECO:0000313" key="2">
    <source>
        <dbReference type="EMBL" id="KOO30854.1"/>
    </source>
</evidence>
<gene>
    <name evidence="2" type="ORF">Ctob_014162</name>
</gene>
<dbReference type="AlphaFoldDB" id="A0A0M0JW96"/>
<sequence length="416" mass="44773">MAPPEGAEIINLSSEDDEDVDNMTSLDAALAARLQRDEDAAWMRDDQAMAASLQQEEHAHYGGAPSSEDVSGAPWPKELTWYELQHEPNKCGNFDVCSNGNSYFACVTRHNGQQYRDHTAHGLEPRPMPGQRLTIKYLPHDELGGELAGIAAEAARGLRVGKRPLAAGGERQPRPDKDGTSKVVLARTPTHTPFEMTAFSGHIERVPLGGEMAYVLRNWDGCKGATLAARLEAAFGLDIVAPPDGKGTMAKCAAAQGNNCQDNYTKLYPLRMFLEHRTDLLAPLLRAALDAVNAAATPGQPALSIRRGETGVPFVGEAQILRCKRCWTGGGRGTPGKKWRDWHKVACATCLELTLASGDVVLFYGAPEAGVAHGTLGTRKGSAPAGLPSWCAGGRVSSQYRQTEIRQNFAEVGAYD</sequence>
<comment type="caution">
    <text evidence="2">The sequence shown here is derived from an EMBL/GenBank/DDBJ whole genome shotgun (WGS) entry which is preliminary data.</text>
</comment>
<proteinExistence type="predicted"/>
<feature type="region of interest" description="Disordered" evidence="1">
    <location>
        <begin position="1"/>
        <end position="21"/>
    </location>
</feature>
<organism evidence="2 3">
    <name type="scientific">Chrysochromulina tobinii</name>
    <dbReference type="NCBI Taxonomy" id="1460289"/>
    <lineage>
        <taxon>Eukaryota</taxon>
        <taxon>Haptista</taxon>
        <taxon>Haptophyta</taxon>
        <taxon>Prymnesiophyceae</taxon>
        <taxon>Prymnesiales</taxon>
        <taxon>Chrysochromulinaceae</taxon>
        <taxon>Chrysochromulina</taxon>
    </lineage>
</organism>
<reference evidence="3" key="1">
    <citation type="journal article" date="2015" name="PLoS Genet.">
        <title>Genome Sequence and Transcriptome Analyses of Chrysochromulina tobin: Metabolic Tools for Enhanced Algal Fitness in the Prominent Order Prymnesiales (Haptophyceae).</title>
        <authorList>
            <person name="Hovde B.T."/>
            <person name="Deodato C.R."/>
            <person name="Hunsperger H.M."/>
            <person name="Ryken S.A."/>
            <person name="Yost W."/>
            <person name="Jha R.K."/>
            <person name="Patterson J."/>
            <person name="Monnat R.J. Jr."/>
            <person name="Barlow S.B."/>
            <person name="Starkenburg S.R."/>
            <person name="Cattolico R.A."/>
        </authorList>
    </citation>
    <scope>NUCLEOTIDE SEQUENCE</scope>
    <source>
        <strain evidence="3">CCMP291</strain>
    </source>
</reference>
<dbReference type="Proteomes" id="UP000037460">
    <property type="component" value="Unassembled WGS sequence"/>
</dbReference>
<keyword evidence="3" id="KW-1185">Reference proteome</keyword>
<name>A0A0M0JW96_9EUKA</name>
<protein>
    <submittedName>
        <fullName evidence="2">Uncharacterized protein</fullName>
    </submittedName>
</protein>
<dbReference type="EMBL" id="JWZX01002144">
    <property type="protein sequence ID" value="KOO30854.1"/>
    <property type="molecule type" value="Genomic_DNA"/>
</dbReference>
<evidence type="ECO:0000313" key="3">
    <source>
        <dbReference type="Proteomes" id="UP000037460"/>
    </source>
</evidence>
<evidence type="ECO:0000256" key="1">
    <source>
        <dbReference type="SAM" id="MobiDB-lite"/>
    </source>
</evidence>